<sequence>MTRAERSRLVMRLAWQIFRSSDGVSHSEAMKLAHQQVERKLNPDRASEKIRQRVREQFEAPAVKHVEVMLQADLRKANLVPVNLALLPTGDIKLSSVYKKAWTSSHHARSGAGFPHGCGRNKSEIRSIAKQQNKRFIQVSRDEKRSLIPMDMRGLAPVYKGHTAFPEYQ</sequence>
<dbReference type="AlphaFoldDB" id="A0A381XCI6"/>
<evidence type="ECO:0000313" key="1">
    <source>
        <dbReference type="EMBL" id="SVA62272.1"/>
    </source>
</evidence>
<name>A0A381XCI6_9ZZZZ</name>
<reference evidence="1" key="1">
    <citation type="submission" date="2018-05" db="EMBL/GenBank/DDBJ databases">
        <authorList>
            <person name="Lanie J.A."/>
            <person name="Ng W.-L."/>
            <person name="Kazmierczak K.M."/>
            <person name="Andrzejewski T.M."/>
            <person name="Davidsen T.M."/>
            <person name="Wayne K.J."/>
            <person name="Tettelin H."/>
            <person name="Glass J.I."/>
            <person name="Rusch D."/>
            <person name="Podicherti R."/>
            <person name="Tsui H.-C.T."/>
            <person name="Winkler M.E."/>
        </authorList>
    </citation>
    <scope>NUCLEOTIDE SEQUENCE</scope>
</reference>
<accession>A0A381XCI6</accession>
<organism evidence="1">
    <name type="scientific">marine metagenome</name>
    <dbReference type="NCBI Taxonomy" id="408172"/>
    <lineage>
        <taxon>unclassified sequences</taxon>
        <taxon>metagenomes</taxon>
        <taxon>ecological metagenomes</taxon>
    </lineage>
</organism>
<protein>
    <submittedName>
        <fullName evidence="1">Uncharacterized protein</fullName>
    </submittedName>
</protein>
<dbReference type="EMBL" id="UINC01014628">
    <property type="protein sequence ID" value="SVA62272.1"/>
    <property type="molecule type" value="Genomic_DNA"/>
</dbReference>
<proteinExistence type="predicted"/>
<gene>
    <name evidence="1" type="ORF">METZ01_LOCUS115126</name>
</gene>